<sequence length="252" mass="27213">MSDNIILETVDRVTTMTLSRAEKRNAITQEMYGAMADALADYAANDEVRAFVITGAQDYFTSGNDVKDFWTGSNEDEQPPVARFLEQVSSCPKPLIAAVNGPAIGIGVTMLLHCDLVFVARSATFSTPFVQLGLVPEAASSMLLPAAIGNAMANDMFLAGRVLDASEAVAFGLASRVFLDEDLLVQTQEVAKGVAQSAPTSMKKTKSLIRHGHAQMSEQMQRESVMFGEQLKSPEFAEVVAAKMQKRPAVFK</sequence>
<dbReference type="STRING" id="1300350.Z948_2841"/>
<dbReference type="SUPFAM" id="SSF52096">
    <property type="entry name" value="ClpP/crotonase"/>
    <property type="match status" value="1"/>
</dbReference>
<dbReference type="InterPro" id="IPR001753">
    <property type="entry name" value="Enoyl-CoA_hydra/iso"/>
</dbReference>
<dbReference type="OrthoDB" id="9777711at2"/>
<dbReference type="InterPro" id="IPR051053">
    <property type="entry name" value="ECH/Chromodomain_protein"/>
</dbReference>
<keyword evidence="5" id="KW-1185">Reference proteome</keyword>
<keyword evidence="2" id="KW-0576">Peroxisome</keyword>
<dbReference type="eggNOG" id="COG1024">
    <property type="taxonomic scope" value="Bacteria"/>
</dbReference>
<dbReference type="Pfam" id="PF00378">
    <property type="entry name" value="ECH_1"/>
    <property type="match status" value="1"/>
</dbReference>
<dbReference type="CDD" id="cd06558">
    <property type="entry name" value="crotonase-like"/>
    <property type="match status" value="1"/>
</dbReference>
<protein>
    <submittedName>
        <fullName evidence="4">Enoyl-CoA hydratase</fullName>
    </submittedName>
</protein>
<gene>
    <name evidence="4" type="ORF">DSW25_09790</name>
</gene>
<dbReference type="AlphaFoldDB" id="A0A073IV83"/>
<organism evidence="4 5">
    <name type="scientific">Sulfitobacter donghicola DSW-25 = KCTC 12864 = JCM 14565</name>
    <dbReference type="NCBI Taxonomy" id="1300350"/>
    <lineage>
        <taxon>Bacteria</taxon>
        <taxon>Pseudomonadati</taxon>
        <taxon>Pseudomonadota</taxon>
        <taxon>Alphaproteobacteria</taxon>
        <taxon>Rhodobacterales</taxon>
        <taxon>Roseobacteraceae</taxon>
        <taxon>Sulfitobacter</taxon>
    </lineage>
</organism>
<dbReference type="InterPro" id="IPR029045">
    <property type="entry name" value="ClpP/crotonase-like_dom_sf"/>
</dbReference>
<keyword evidence="3" id="KW-0413">Isomerase</keyword>
<name>A0A073IV83_9RHOB</name>
<reference evidence="4 5" key="1">
    <citation type="submission" date="2014-01" db="EMBL/GenBank/DDBJ databases">
        <title>Sulfitobacter donghicola JCM 14565 Genome Sequencing.</title>
        <authorList>
            <person name="Lai Q."/>
            <person name="Hong Z."/>
        </authorList>
    </citation>
    <scope>NUCLEOTIDE SEQUENCE [LARGE SCALE GENOMIC DNA]</scope>
    <source>
        <strain evidence="4 5">JCM 14565</strain>
    </source>
</reference>
<evidence type="ECO:0000313" key="4">
    <source>
        <dbReference type="EMBL" id="KEJ89302.1"/>
    </source>
</evidence>
<evidence type="ECO:0000313" key="5">
    <source>
        <dbReference type="Proteomes" id="UP000027734"/>
    </source>
</evidence>
<accession>A0A073IV83</accession>
<proteinExistence type="predicted"/>
<evidence type="ECO:0000256" key="1">
    <source>
        <dbReference type="ARBA" id="ARBA00004275"/>
    </source>
</evidence>
<dbReference type="GO" id="GO:0004165">
    <property type="term" value="F:delta(3)-delta(2)-enoyl-CoA isomerase activity"/>
    <property type="evidence" value="ECO:0007669"/>
    <property type="project" value="UniProtKB-ARBA"/>
</dbReference>
<evidence type="ECO:0000256" key="2">
    <source>
        <dbReference type="ARBA" id="ARBA00023140"/>
    </source>
</evidence>
<dbReference type="EMBL" id="JAMC01000003">
    <property type="protein sequence ID" value="KEJ89302.1"/>
    <property type="molecule type" value="Genomic_DNA"/>
</dbReference>
<comment type="subcellular location">
    <subcellularLocation>
        <location evidence="1">Peroxisome</location>
    </subcellularLocation>
</comment>
<dbReference type="PANTHER" id="PTHR43684:SF1">
    <property type="entry name" value="ENOYL-COA DELTA ISOMERASE 2"/>
    <property type="match status" value="1"/>
</dbReference>
<dbReference type="RefSeq" id="WP_025060148.1">
    <property type="nucleotide sequence ID" value="NZ_JAMC01000003.1"/>
</dbReference>
<comment type="caution">
    <text evidence="4">The sequence shown here is derived from an EMBL/GenBank/DDBJ whole genome shotgun (WGS) entry which is preliminary data.</text>
</comment>
<evidence type="ECO:0000256" key="3">
    <source>
        <dbReference type="ARBA" id="ARBA00023235"/>
    </source>
</evidence>
<dbReference type="Gene3D" id="3.90.226.10">
    <property type="entry name" value="2-enoyl-CoA Hydratase, Chain A, domain 1"/>
    <property type="match status" value="1"/>
</dbReference>
<dbReference type="Proteomes" id="UP000027734">
    <property type="component" value="Unassembled WGS sequence"/>
</dbReference>
<dbReference type="PANTHER" id="PTHR43684">
    <property type="match status" value="1"/>
</dbReference>